<reference evidence="2 3" key="1">
    <citation type="submission" date="2018-06" db="EMBL/GenBank/DDBJ databases">
        <title>A transcriptomic atlas of mushroom development highlights an independent origin of complex multicellularity.</title>
        <authorList>
            <consortium name="DOE Joint Genome Institute"/>
            <person name="Krizsan K."/>
            <person name="Almasi E."/>
            <person name="Merenyi Z."/>
            <person name="Sahu N."/>
            <person name="Viragh M."/>
            <person name="Koszo T."/>
            <person name="Mondo S."/>
            <person name="Kiss B."/>
            <person name="Balint B."/>
            <person name="Kues U."/>
            <person name="Barry K."/>
            <person name="Hegedus J.C."/>
            <person name="Henrissat B."/>
            <person name="Johnson J."/>
            <person name="Lipzen A."/>
            <person name="Ohm R."/>
            <person name="Nagy I."/>
            <person name="Pangilinan J."/>
            <person name="Yan J."/>
            <person name="Xiong Y."/>
            <person name="Grigoriev I.V."/>
            <person name="Hibbett D.S."/>
            <person name="Nagy L.G."/>
        </authorList>
    </citation>
    <scope>NUCLEOTIDE SEQUENCE [LARGE SCALE GENOMIC DNA]</scope>
    <source>
        <strain evidence="2 3">SZMC22713</strain>
    </source>
</reference>
<keyword evidence="1" id="KW-0812">Transmembrane</keyword>
<name>A0A4R5XHB6_9AGAM</name>
<proteinExistence type="predicted"/>
<keyword evidence="1" id="KW-1133">Transmembrane helix</keyword>
<organism evidence="2 3">
    <name type="scientific">Rickenella mellea</name>
    <dbReference type="NCBI Taxonomy" id="50990"/>
    <lineage>
        <taxon>Eukaryota</taxon>
        <taxon>Fungi</taxon>
        <taxon>Dikarya</taxon>
        <taxon>Basidiomycota</taxon>
        <taxon>Agaricomycotina</taxon>
        <taxon>Agaricomycetes</taxon>
        <taxon>Hymenochaetales</taxon>
        <taxon>Rickenellaceae</taxon>
        <taxon>Rickenella</taxon>
    </lineage>
</organism>
<sequence length="233" mass="25415">MGWGGTRGAPLILGALFGRVARVRPPSASLRFGQWRRILQPVGLVVGVCGASAALLVVGCVAKRGRQLCVALRAVNTCCDCGSMDFWGTSSGCNTRRRVVDFLRRGHSLSWAVRRSRVDVVVKGRSGSLSRFERIWKWEWSPGVLPKTIQVAHALALIVLELELGGCCQAFSETPGRMAAGWETIVYDDANTTNIQLEAGDRDLKYKGFRSYAQTPTIHSVVDVKKLQDLNGG</sequence>
<feature type="transmembrane region" description="Helical" evidence="1">
    <location>
        <begin position="38"/>
        <end position="58"/>
    </location>
</feature>
<accession>A0A4R5XHB6</accession>
<dbReference type="Proteomes" id="UP000294933">
    <property type="component" value="Unassembled WGS sequence"/>
</dbReference>
<dbReference type="EMBL" id="ML170156">
    <property type="protein sequence ID" value="TDL29826.1"/>
    <property type="molecule type" value="Genomic_DNA"/>
</dbReference>
<gene>
    <name evidence="2" type="ORF">BD410DRAFT_798313</name>
</gene>
<evidence type="ECO:0000313" key="3">
    <source>
        <dbReference type="Proteomes" id="UP000294933"/>
    </source>
</evidence>
<dbReference type="VEuPathDB" id="FungiDB:BD410DRAFT_798313"/>
<evidence type="ECO:0000313" key="2">
    <source>
        <dbReference type="EMBL" id="TDL29826.1"/>
    </source>
</evidence>
<dbReference type="AlphaFoldDB" id="A0A4R5XHB6"/>
<protein>
    <submittedName>
        <fullName evidence="2">Uncharacterized protein</fullName>
    </submittedName>
</protein>
<evidence type="ECO:0000256" key="1">
    <source>
        <dbReference type="SAM" id="Phobius"/>
    </source>
</evidence>
<keyword evidence="1" id="KW-0472">Membrane</keyword>
<keyword evidence="3" id="KW-1185">Reference proteome</keyword>